<keyword evidence="2" id="KW-1185">Reference proteome</keyword>
<proteinExistence type="predicted"/>
<dbReference type="EMBL" id="CP001706">
    <property type="protein sequence ID" value="ACV09526.1"/>
    <property type="molecule type" value="Genomic_DNA"/>
</dbReference>
<reference evidence="1 2" key="1">
    <citation type="journal article" date="2009" name="Stand. Genomic Sci.">
        <title>Complete genome sequence of Jonesia denitrificans type strain (Prevot 55134).</title>
        <authorList>
            <person name="Pukall R."/>
            <person name="Gehrich-Schroter G."/>
            <person name="Lapidus A."/>
            <person name="Nolan M."/>
            <person name="Glavina Del Rio T."/>
            <person name="Lucas S."/>
            <person name="Chen F."/>
            <person name="Tice H."/>
            <person name="Pitluck S."/>
            <person name="Cheng J.F."/>
            <person name="Copeland A."/>
            <person name="Saunders E."/>
            <person name="Brettin T."/>
            <person name="Detter J.C."/>
            <person name="Bruce D."/>
            <person name="Goodwin L."/>
            <person name="Pati A."/>
            <person name="Ivanova N."/>
            <person name="Mavromatis K."/>
            <person name="Ovchinnikova G."/>
            <person name="Chen A."/>
            <person name="Palaniappan K."/>
            <person name="Land M."/>
            <person name="Hauser L."/>
            <person name="Chang Y.J."/>
            <person name="Jeffries C.D."/>
            <person name="Chain P."/>
            <person name="Goker M."/>
            <person name="Bristow J."/>
            <person name="Eisen J.A."/>
            <person name="Markowitz V."/>
            <person name="Hugenholtz P."/>
            <person name="Kyrpides N.C."/>
            <person name="Klenk H.P."/>
            <person name="Han C."/>
        </authorList>
    </citation>
    <scope>NUCLEOTIDE SEQUENCE [LARGE SCALE GENOMIC DNA]</scope>
    <source>
        <strain evidence="2">ATCC 14870 / DSM 20603 / BCRC 15368 / CIP 55.134 / JCM 11481 / NBRC 15587 / NCTC 10816 / Prevot 55134</strain>
    </source>
</reference>
<evidence type="ECO:0008006" key="3">
    <source>
        <dbReference type="Google" id="ProtNLM"/>
    </source>
</evidence>
<dbReference type="SUPFAM" id="SSF55961">
    <property type="entry name" value="Bet v1-like"/>
    <property type="match status" value="1"/>
</dbReference>
<dbReference type="eggNOG" id="COG3832">
    <property type="taxonomic scope" value="Bacteria"/>
</dbReference>
<dbReference type="Proteomes" id="UP000000628">
    <property type="component" value="Chromosome"/>
</dbReference>
<dbReference type="Gene3D" id="3.30.530.20">
    <property type="match status" value="1"/>
</dbReference>
<sequence>MEFTTQVALPVSVDRAMELRTDESLLRKAAERVNADLISISVVPVEGGAFTIEQVRRVSSELLPGAMRGFVPAQVDIVVVEAWAEKYPDDDTRIGTFAIRAGGVPVVMNGKVTLQPRGETCEIVWMGDVTASVPLFADMVERAVRDVVVATIHDEAAAFADMV</sequence>
<protein>
    <recommendedName>
        <fullName evidence="3">DUF2505 domain-containing protein</fullName>
    </recommendedName>
</protein>
<evidence type="ECO:0000313" key="2">
    <source>
        <dbReference type="Proteomes" id="UP000000628"/>
    </source>
</evidence>
<dbReference type="KEGG" id="jde:Jden_1883"/>
<name>C7QZW8_JONDD</name>
<dbReference type="STRING" id="471856.Jden_1883"/>
<gene>
    <name evidence="1" type="ordered locus">Jden_1883</name>
</gene>
<dbReference type="InterPro" id="IPR019639">
    <property type="entry name" value="DUF2505"/>
</dbReference>
<accession>C7QZW8</accession>
<evidence type="ECO:0000313" key="1">
    <source>
        <dbReference type="EMBL" id="ACV09526.1"/>
    </source>
</evidence>
<dbReference type="InterPro" id="IPR023393">
    <property type="entry name" value="START-like_dom_sf"/>
</dbReference>
<dbReference type="HOGENOM" id="CLU_104590_1_2_11"/>
<dbReference type="AlphaFoldDB" id="C7QZW8"/>
<dbReference type="OrthoDB" id="3266819at2"/>
<dbReference type="RefSeq" id="WP_015772154.1">
    <property type="nucleotide sequence ID" value="NC_013174.1"/>
</dbReference>
<dbReference type="Pfam" id="PF10698">
    <property type="entry name" value="DUF2505"/>
    <property type="match status" value="1"/>
</dbReference>
<organism evidence="1 2">
    <name type="scientific">Jonesia denitrificans (strain ATCC 14870 / DSM 20603 / BCRC 15368 / CIP 55.134 / JCM 11481 / NBRC 15587 / NCTC 10816 / Prevot 55134)</name>
    <name type="common">Listeria denitrificans</name>
    <dbReference type="NCBI Taxonomy" id="471856"/>
    <lineage>
        <taxon>Bacteria</taxon>
        <taxon>Bacillati</taxon>
        <taxon>Actinomycetota</taxon>
        <taxon>Actinomycetes</taxon>
        <taxon>Micrococcales</taxon>
        <taxon>Jonesiaceae</taxon>
        <taxon>Jonesia</taxon>
    </lineage>
</organism>